<dbReference type="PANTHER" id="PTHR30595">
    <property type="entry name" value="GLPR-RELATED TRANSCRIPTIONAL REPRESSOR"/>
    <property type="match status" value="1"/>
</dbReference>
<protein>
    <submittedName>
        <fullName evidence="1">Uncharacterized protein</fullName>
    </submittedName>
</protein>
<dbReference type="RefSeq" id="WP_118357270.1">
    <property type="nucleotide sequence ID" value="NZ_QSAT01000018.1"/>
</dbReference>
<dbReference type="PANTHER" id="PTHR30595:SF6">
    <property type="entry name" value="SCHLAFEN ALBA-2 DOMAIN-CONTAINING PROTEIN"/>
    <property type="match status" value="1"/>
</dbReference>
<dbReference type="Pfam" id="PF13749">
    <property type="entry name" value="HATPase_c_4"/>
    <property type="match status" value="1"/>
</dbReference>
<proteinExistence type="predicted"/>
<evidence type="ECO:0000313" key="1">
    <source>
        <dbReference type="EMBL" id="RGW74981.1"/>
    </source>
</evidence>
<name>A0A413CTW3_9FIRM</name>
<dbReference type="EMBL" id="QSAT01000018">
    <property type="protein sequence ID" value="RGW74981.1"/>
    <property type="molecule type" value="Genomic_DNA"/>
</dbReference>
<evidence type="ECO:0000313" key="2">
    <source>
        <dbReference type="Proteomes" id="UP000284651"/>
    </source>
</evidence>
<sequence length="316" mass="36115">MIMESHSYSYEDDISEEQDLTFKSFERTLEENDINLTPRLMNTMGLKAKSGKYTNLAYLLSDQSEIVVKVAEYDSEMNFKIKKSFKGSLVNVLKNVEEQVERLNDLRVVIDGSSFKRIETKSYPGASIREMVLNAICHANYFIRSNIKIEFFPDKAKITSPGGIFNASMDDIMNGVQTYRNPRLVHVFDKLGMIENFGTGIPRTMESYKNYGVKPEFKATENFFFVTLPNVNYLKNDSITDPITDPISDLGLEIMKALKLNPGINTIKLSEIIQTNLPSVSRDMIKNELKRNLTVYVEHRGSNRNGGYYLKSKDDK</sequence>
<comment type="caution">
    <text evidence="1">The sequence shown here is derived from an EMBL/GenBank/DDBJ whole genome shotgun (WGS) entry which is preliminary data.</text>
</comment>
<dbReference type="AlphaFoldDB" id="A0A413CTW3"/>
<dbReference type="Gene3D" id="3.30.565.60">
    <property type="match status" value="1"/>
</dbReference>
<organism evidence="1 2">
    <name type="scientific">Holdemanella biformis</name>
    <dbReference type="NCBI Taxonomy" id="1735"/>
    <lineage>
        <taxon>Bacteria</taxon>
        <taxon>Bacillati</taxon>
        <taxon>Bacillota</taxon>
        <taxon>Erysipelotrichia</taxon>
        <taxon>Erysipelotrichales</taxon>
        <taxon>Erysipelotrichaceae</taxon>
        <taxon>Holdemanella</taxon>
    </lineage>
</organism>
<dbReference type="InterPro" id="IPR038475">
    <property type="entry name" value="RecG_C_sf"/>
</dbReference>
<reference evidence="1 2" key="1">
    <citation type="submission" date="2018-08" db="EMBL/GenBank/DDBJ databases">
        <title>A genome reference for cultivated species of the human gut microbiota.</title>
        <authorList>
            <person name="Zou Y."/>
            <person name="Xue W."/>
            <person name="Luo G."/>
        </authorList>
    </citation>
    <scope>NUCLEOTIDE SEQUENCE [LARGE SCALE GENOMIC DNA]</scope>
    <source>
        <strain evidence="1 2">AF10-31</strain>
    </source>
</reference>
<gene>
    <name evidence="1" type="ORF">DWV56_06505</name>
</gene>
<dbReference type="Proteomes" id="UP000284651">
    <property type="component" value="Unassembled WGS sequence"/>
</dbReference>
<accession>A0A413CTW3</accession>